<sequence>MPLMKIPPLAAILAYQNSTVVRHFAYHHPAFDDKASQQLFNDLLAWLWLNAYRQQTERRTYLFGPLLPLDDMWHTFILHTRDYMDFCQAFFKTYFHHDVEPPTAAHQLSPEELADFLNDCYDHLGEAWVNRYFSEAFEPLE</sequence>
<dbReference type="EMBL" id="LNYA01000003">
    <property type="protein sequence ID" value="KTC99563.1"/>
    <property type="molecule type" value="Genomic_DNA"/>
</dbReference>
<evidence type="ECO:0000313" key="2">
    <source>
        <dbReference type="Proteomes" id="UP000054773"/>
    </source>
</evidence>
<name>A0A0W0TVV8_LEGER</name>
<dbReference type="PATRIC" id="fig|448.7.peg.481"/>
<organism evidence="1 2">
    <name type="scientific">Legionella erythra</name>
    <dbReference type="NCBI Taxonomy" id="448"/>
    <lineage>
        <taxon>Bacteria</taxon>
        <taxon>Pseudomonadati</taxon>
        <taxon>Pseudomonadota</taxon>
        <taxon>Gammaproteobacteria</taxon>
        <taxon>Legionellales</taxon>
        <taxon>Legionellaceae</taxon>
        <taxon>Legionella</taxon>
    </lineage>
</organism>
<protein>
    <submittedName>
        <fullName evidence="1">Uncharacterized protein</fullName>
    </submittedName>
</protein>
<evidence type="ECO:0000313" key="1">
    <source>
        <dbReference type="EMBL" id="KTC99563.1"/>
    </source>
</evidence>
<dbReference type="AlphaFoldDB" id="A0A0W0TVV8"/>
<gene>
    <name evidence="1" type="ORF">Lery_0464</name>
</gene>
<reference evidence="1 2" key="1">
    <citation type="submission" date="2015-11" db="EMBL/GenBank/DDBJ databases">
        <title>Genomic analysis of 38 Legionella species identifies large and diverse effector repertoires.</title>
        <authorList>
            <person name="Burstein D."/>
            <person name="Amaro F."/>
            <person name="Zusman T."/>
            <person name="Lifshitz Z."/>
            <person name="Cohen O."/>
            <person name="Gilbert J.A."/>
            <person name="Pupko T."/>
            <person name="Shuman H.A."/>
            <person name="Segal G."/>
        </authorList>
    </citation>
    <scope>NUCLEOTIDE SEQUENCE [LARGE SCALE GENOMIC DNA]</scope>
    <source>
        <strain evidence="1 2">SE-32A-C8</strain>
    </source>
</reference>
<dbReference type="Proteomes" id="UP000054773">
    <property type="component" value="Unassembled WGS sequence"/>
</dbReference>
<keyword evidence="2" id="KW-1185">Reference proteome</keyword>
<comment type="caution">
    <text evidence="1">The sequence shown here is derived from an EMBL/GenBank/DDBJ whole genome shotgun (WGS) entry which is preliminary data.</text>
</comment>
<accession>A0A0W0TVV8</accession>
<proteinExistence type="predicted"/>
<dbReference type="STRING" id="448.Lery_0464"/>